<name>A0A8H3QKP8_9GLOM</name>
<dbReference type="OrthoDB" id="10547087at2759"/>
<gene>
    <name evidence="1" type="ORF">RCL2_000987800</name>
</gene>
<organism evidence="1 2">
    <name type="scientific">Rhizophagus clarus</name>
    <dbReference type="NCBI Taxonomy" id="94130"/>
    <lineage>
        <taxon>Eukaryota</taxon>
        <taxon>Fungi</taxon>
        <taxon>Fungi incertae sedis</taxon>
        <taxon>Mucoromycota</taxon>
        <taxon>Glomeromycotina</taxon>
        <taxon>Glomeromycetes</taxon>
        <taxon>Glomerales</taxon>
        <taxon>Glomeraceae</taxon>
        <taxon>Rhizophagus</taxon>
    </lineage>
</organism>
<sequence length="81" mass="8947">MPSRFLAFISSAVGRLSSAETLFYISGDKREEYSRLLLEVLQGMASSTAEKKLERILSVKTLGNPVNLACQSRSSFEVSMI</sequence>
<comment type="caution">
    <text evidence="1">The sequence shown here is derived from an EMBL/GenBank/DDBJ whole genome shotgun (WGS) entry which is preliminary data.</text>
</comment>
<accession>A0A8H3QKP8</accession>
<protein>
    <submittedName>
        <fullName evidence="1">Uncharacterized protein</fullName>
    </submittedName>
</protein>
<evidence type="ECO:0000313" key="2">
    <source>
        <dbReference type="Proteomes" id="UP000615446"/>
    </source>
</evidence>
<dbReference type="Proteomes" id="UP000615446">
    <property type="component" value="Unassembled WGS sequence"/>
</dbReference>
<dbReference type="EMBL" id="BLAL01000062">
    <property type="protein sequence ID" value="GES82687.1"/>
    <property type="molecule type" value="Genomic_DNA"/>
</dbReference>
<evidence type="ECO:0000313" key="1">
    <source>
        <dbReference type="EMBL" id="GES82687.1"/>
    </source>
</evidence>
<dbReference type="AlphaFoldDB" id="A0A8H3QKP8"/>
<proteinExistence type="predicted"/>
<reference evidence="1" key="1">
    <citation type="submission" date="2019-10" db="EMBL/GenBank/DDBJ databases">
        <title>Conservation and host-specific expression of non-tandemly repeated heterogenous ribosome RNA gene in arbuscular mycorrhizal fungi.</title>
        <authorList>
            <person name="Maeda T."/>
            <person name="Kobayashi Y."/>
            <person name="Nakagawa T."/>
            <person name="Ezawa T."/>
            <person name="Yamaguchi K."/>
            <person name="Bino T."/>
            <person name="Nishimoto Y."/>
            <person name="Shigenobu S."/>
            <person name="Kawaguchi M."/>
        </authorList>
    </citation>
    <scope>NUCLEOTIDE SEQUENCE</scope>
    <source>
        <strain evidence="1">HR1</strain>
    </source>
</reference>